<feature type="compositionally biased region" description="Acidic residues" evidence="1">
    <location>
        <begin position="208"/>
        <end position="223"/>
    </location>
</feature>
<dbReference type="RefSeq" id="XP_005712542.1">
    <property type="nucleotide sequence ID" value="XM_005712485.1"/>
</dbReference>
<feature type="region of interest" description="Disordered" evidence="1">
    <location>
        <begin position="200"/>
        <end position="347"/>
    </location>
</feature>
<name>S0F3V7_CHOCR</name>
<feature type="compositionally biased region" description="Basic and acidic residues" evidence="1">
    <location>
        <begin position="473"/>
        <end position="515"/>
    </location>
</feature>
<sequence>MPLRRGGDKKVQTSLTSFAKRMPSTADAPSAATSHPLPRRPSSQPKAMRPLPRPSATPFFLQAQPRPKRQAPSSSPADDAWEVGERVSNGKGISPHLQYEDECRAHDSESDFEPDSVRHHVAGERPSTARKNMPSGLRDDRGSMMKRSAKKGRRRGSAVKIPARKLVFDYDGTCDETQEVVRKANGTATDAEEDCKIVVLEGNKLEMSETDEGEELTTDEDEEMSAKEDGDSELNSPDIKRSRRERRISLALSMVTPIDKRHAKDNFKTPDELAIGRRFPSHCKNAPRKSVTSGVGPGETSTPPSRRPHVVPRLFDSDSDDSLVVKNNGSKTGKPRKAWRKKSSAQLSVGEMAAVNATALNSAVNSRLIARVHAPKETAFIGKSVFDCDSPGAKICTRTPSPSRHAKRDICSKHGTANSSGRKVAKPKEPDAGLTDTEKEHIDEGIISLEDDEEKSWDGQVGPHGTCAGMKTEASRHEPVAPVPHMDDTVGEKLPGHADDGRSGTEAIIRVRSERSPSPASTPHHPPSRKRRKRVVITPESSPSPLPNTPQNRDKSRTPMRSVRATRGAFNSISPLLLGGTPSPPSTKKRRRLQRLVSLEDSDEPAFSRSTEPIKQIPPSASPAQTRSKRRNQPTQSTPKNAGGSEWYYEQDIEGFSSSSGDLRALSSEEAERLSSAPNDGPRAPERHTTAAIKPVCRNILRSLDGEEEYDRVLPGIAVSQHRKSAAVQQNGKWGKKQRRKVACEEVVDLADDDESCALVDVERSDSPVNVDEIRDSYSVHSGSESADASDAVLSAGGDDDTPPPFNLVVLCNAGETVHQMKERIGEEALMDHVTEAQQQGREIVGGQELGLSSSFNRNVFNRFSRQIVGDQLGRDRKAKVVTEQAMRGEFQFNYRGKNRENWFQEKRGRKQSGGAKKARGGKRLSNLRSRLG</sequence>
<feature type="region of interest" description="Disordered" evidence="1">
    <location>
        <begin position="1"/>
        <end position="158"/>
    </location>
</feature>
<feature type="compositionally biased region" description="Basic and acidic residues" evidence="1">
    <location>
        <begin position="258"/>
        <end position="275"/>
    </location>
</feature>
<accession>S0F3V7</accession>
<protein>
    <submittedName>
        <fullName evidence="2">Uncharacterized protein</fullName>
    </submittedName>
</protein>
<feature type="compositionally biased region" description="Low complexity" evidence="1">
    <location>
        <begin position="23"/>
        <end position="34"/>
    </location>
</feature>
<evidence type="ECO:0000256" key="1">
    <source>
        <dbReference type="SAM" id="MobiDB-lite"/>
    </source>
</evidence>
<dbReference type="Gramene" id="CDF77503">
    <property type="protein sequence ID" value="CDF77503"/>
    <property type="gene ID" value="CHC_T00001613001"/>
</dbReference>
<dbReference type="OrthoDB" id="10623436at2759"/>
<feature type="region of interest" description="Disordered" evidence="1">
    <location>
        <begin position="391"/>
        <end position="691"/>
    </location>
</feature>
<feature type="compositionally biased region" description="Basic residues" evidence="1">
    <location>
        <begin position="333"/>
        <end position="343"/>
    </location>
</feature>
<feature type="compositionally biased region" description="Basic and acidic residues" evidence="1">
    <location>
        <begin position="426"/>
        <end position="444"/>
    </location>
</feature>
<dbReference type="Proteomes" id="UP000012073">
    <property type="component" value="Unassembled WGS sequence"/>
</dbReference>
<feature type="region of interest" description="Disordered" evidence="1">
    <location>
        <begin position="906"/>
        <end position="933"/>
    </location>
</feature>
<gene>
    <name evidence="2" type="ORF">CHC_T00001613001</name>
</gene>
<proteinExistence type="predicted"/>
<feature type="region of interest" description="Disordered" evidence="1">
    <location>
        <begin position="778"/>
        <end position="801"/>
    </location>
</feature>
<organism evidence="2 3">
    <name type="scientific">Chondrus crispus</name>
    <name type="common">Carrageen Irish moss</name>
    <name type="synonym">Polymorpha crispa</name>
    <dbReference type="NCBI Taxonomy" id="2769"/>
    <lineage>
        <taxon>Eukaryota</taxon>
        <taxon>Rhodophyta</taxon>
        <taxon>Florideophyceae</taxon>
        <taxon>Rhodymeniophycidae</taxon>
        <taxon>Gigartinales</taxon>
        <taxon>Gigartinaceae</taxon>
        <taxon>Chondrus</taxon>
    </lineage>
</organism>
<dbReference type="KEGG" id="ccp:CHC_T00001613001"/>
<feature type="compositionally biased region" description="Basic and acidic residues" evidence="1">
    <location>
        <begin position="98"/>
        <end position="123"/>
    </location>
</feature>
<dbReference type="GeneID" id="17320257"/>
<feature type="compositionally biased region" description="Basic and acidic residues" evidence="1">
    <location>
        <begin position="1"/>
        <end position="11"/>
    </location>
</feature>
<evidence type="ECO:0000313" key="3">
    <source>
        <dbReference type="Proteomes" id="UP000012073"/>
    </source>
</evidence>
<feature type="compositionally biased region" description="Basic residues" evidence="1">
    <location>
        <begin position="147"/>
        <end position="157"/>
    </location>
</feature>
<keyword evidence="3" id="KW-1185">Reference proteome</keyword>
<evidence type="ECO:0000313" key="2">
    <source>
        <dbReference type="EMBL" id="CDF77503.1"/>
    </source>
</evidence>
<dbReference type="AlphaFoldDB" id="S0F3V7"/>
<feature type="compositionally biased region" description="Low complexity" evidence="1">
    <location>
        <begin position="657"/>
        <end position="668"/>
    </location>
</feature>
<reference evidence="3" key="1">
    <citation type="journal article" date="2013" name="Proc. Natl. Acad. Sci. U.S.A.">
        <title>Genome structure and metabolic features in the red seaweed Chondrus crispus shed light on evolution of the Archaeplastida.</title>
        <authorList>
            <person name="Collen J."/>
            <person name="Porcel B."/>
            <person name="Carre W."/>
            <person name="Ball S.G."/>
            <person name="Chaparro C."/>
            <person name="Tonon T."/>
            <person name="Barbeyron T."/>
            <person name="Michel G."/>
            <person name="Noel B."/>
            <person name="Valentin K."/>
            <person name="Elias M."/>
            <person name="Artiguenave F."/>
            <person name="Arun A."/>
            <person name="Aury J.M."/>
            <person name="Barbosa-Neto J.F."/>
            <person name="Bothwell J.H."/>
            <person name="Bouget F.Y."/>
            <person name="Brillet L."/>
            <person name="Cabello-Hurtado F."/>
            <person name="Capella-Gutierrez S."/>
            <person name="Charrier B."/>
            <person name="Cladiere L."/>
            <person name="Cock J.M."/>
            <person name="Coelho S.M."/>
            <person name="Colleoni C."/>
            <person name="Czjzek M."/>
            <person name="Da Silva C."/>
            <person name="Delage L."/>
            <person name="Denoeud F."/>
            <person name="Deschamps P."/>
            <person name="Dittami S.M."/>
            <person name="Gabaldon T."/>
            <person name="Gachon C.M."/>
            <person name="Groisillier A."/>
            <person name="Herve C."/>
            <person name="Jabbari K."/>
            <person name="Katinka M."/>
            <person name="Kloareg B."/>
            <person name="Kowalczyk N."/>
            <person name="Labadie K."/>
            <person name="Leblanc C."/>
            <person name="Lopez P.J."/>
            <person name="McLachlan D.H."/>
            <person name="Meslet-Cladiere L."/>
            <person name="Moustafa A."/>
            <person name="Nehr Z."/>
            <person name="Nyvall Collen P."/>
            <person name="Panaud O."/>
            <person name="Partensky F."/>
            <person name="Poulain J."/>
            <person name="Rensing S.A."/>
            <person name="Rousvoal S."/>
            <person name="Samson G."/>
            <person name="Symeonidi A."/>
            <person name="Weissenbach J."/>
            <person name="Zambounis A."/>
            <person name="Wincker P."/>
            <person name="Boyen C."/>
        </authorList>
    </citation>
    <scope>NUCLEOTIDE SEQUENCE [LARGE SCALE GENOMIC DNA]</scope>
    <source>
        <strain evidence="3">cv. Stackhouse</strain>
    </source>
</reference>
<dbReference type="EMBL" id="HG001573">
    <property type="protein sequence ID" value="CDF77503.1"/>
    <property type="molecule type" value="Genomic_DNA"/>
</dbReference>
<feature type="compositionally biased region" description="Basic residues" evidence="1">
    <location>
        <begin position="526"/>
        <end position="535"/>
    </location>
</feature>